<organism evidence="2 3">
    <name type="scientific">Eumeta variegata</name>
    <name type="common">Bagworm moth</name>
    <name type="synonym">Eumeta japonica</name>
    <dbReference type="NCBI Taxonomy" id="151549"/>
    <lineage>
        <taxon>Eukaryota</taxon>
        <taxon>Metazoa</taxon>
        <taxon>Ecdysozoa</taxon>
        <taxon>Arthropoda</taxon>
        <taxon>Hexapoda</taxon>
        <taxon>Insecta</taxon>
        <taxon>Pterygota</taxon>
        <taxon>Neoptera</taxon>
        <taxon>Endopterygota</taxon>
        <taxon>Lepidoptera</taxon>
        <taxon>Glossata</taxon>
        <taxon>Ditrysia</taxon>
        <taxon>Tineoidea</taxon>
        <taxon>Psychidae</taxon>
        <taxon>Oiketicinae</taxon>
        <taxon>Eumeta</taxon>
    </lineage>
</organism>
<proteinExistence type="predicted"/>
<sequence>MMQRFNGGDSNAVYDIVAGDESCYYLETKRLSARSRGANRDPTQNTQPPAPPPAARPPARSRAALVHYAAASVPHVNTALALGARLLHYTAFWLTASVGDDALEFRR</sequence>
<dbReference type="EMBL" id="BGZK01000232">
    <property type="protein sequence ID" value="GBP30353.1"/>
    <property type="molecule type" value="Genomic_DNA"/>
</dbReference>
<name>A0A4C1UV23_EUMVA</name>
<keyword evidence="3" id="KW-1185">Reference proteome</keyword>
<dbReference type="Proteomes" id="UP000299102">
    <property type="component" value="Unassembled WGS sequence"/>
</dbReference>
<evidence type="ECO:0000256" key="1">
    <source>
        <dbReference type="SAM" id="MobiDB-lite"/>
    </source>
</evidence>
<comment type="caution">
    <text evidence="2">The sequence shown here is derived from an EMBL/GenBank/DDBJ whole genome shotgun (WGS) entry which is preliminary data.</text>
</comment>
<dbReference type="AlphaFoldDB" id="A0A4C1UV23"/>
<accession>A0A4C1UV23</accession>
<feature type="region of interest" description="Disordered" evidence="1">
    <location>
        <begin position="34"/>
        <end position="61"/>
    </location>
</feature>
<evidence type="ECO:0000313" key="3">
    <source>
        <dbReference type="Proteomes" id="UP000299102"/>
    </source>
</evidence>
<evidence type="ECO:0000313" key="2">
    <source>
        <dbReference type="EMBL" id="GBP30353.1"/>
    </source>
</evidence>
<protein>
    <submittedName>
        <fullName evidence="2">Uncharacterized protein</fullName>
    </submittedName>
</protein>
<gene>
    <name evidence="2" type="ORF">EVAR_18152_1</name>
</gene>
<reference evidence="2 3" key="1">
    <citation type="journal article" date="2019" name="Commun. Biol.">
        <title>The bagworm genome reveals a unique fibroin gene that provides high tensile strength.</title>
        <authorList>
            <person name="Kono N."/>
            <person name="Nakamura H."/>
            <person name="Ohtoshi R."/>
            <person name="Tomita M."/>
            <person name="Numata K."/>
            <person name="Arakawa K."/>
        </authorList>
    </citation>
    <scope>NUCLEOTIDE SEQUENCE [LARGE SCALE GENOMIC DNA]</scope>
</reference>